<organism evidence="9 10">
    <name type="scientific">Anaerosporomusa subterranea</name>
    <dbReference type="NCBI Taxonomy" id="1794912"/>
    <lineage>
        <taxon>Bacteria</taxon>
        <taxon>Bacillati</taxon>
        <taxon>Bacillota</taxon>
        <taxon>Negativicutes</taxon>
        <taxon>Acetonemataceae</taxon>
        <taxon>Anaerosporomusa</taxon>
    </lineage>
</organism>
<comment type="catalytic activity">
    <reaction evidence="6 7">
        <text>L-glutamate 5-semialdehyde + phosphate + NADP(+) = L-glutamyl 5-phosphate + NADPH + H(+)</text>
        <dbReference type="Rhea" id="RHEA:19541"/>
        <dbReference type="ChEBI" id="CHEBI:15378"/>
        <dbReference type="ChEBI" id="CHEBI:43474"/>
        <dbReference type="ChEBI" id="CHEBI:57783"/>
        <dbReference type="ChEBI" id="CHEBI:58066"/>
        <dbReference type="ChEBI" id="CHEBI:58274"/>
        <dbReference type="ChEBI" id="CHEBI:58349"/>
        <dbReference type="EC" id="1.2.1.41"/>
    </reaction>
</comment>
<dbReference type="UniPathway" id="UPA00098">
    <property type="reaction ID" value="UER00360"/>
</dbReference>
<protein>
    <recommendedName>
        <fullName evidence="7">Gamma-glutamyl phosphate reductase</fullName>
        <shortName evidence="7">GPR</shortName>
        <ecNumber evidence="7">1.2.1.41</ecNumber>
    </recommendedName>
    <alternativeName>
        <fullName evidence="7">Glutamate-5-semialdehyde dehydrogenase</fullName>
    </alternativeName>
    <alternativeName>
        <fullName evidence="7">Glutamyl-gamma-semialdehyde dehydrogenase</fullName>
        <shortName evidence="7">GSA dehydrogenase</shortName>
    </alternativeName>
</protein>
<evidence type="ECO:0000313" key="9">
    <source>
        <dbReference type="EMBL" id="KYZ75383.1"/>
    </source>
</evidence>
<dbReference type="GO" id="GO:0055129">
    <property type="term" value="P:L-proline biosynthetic process"/>
    <property type="evidence" value="ECO:0007669"/>
    <property type="project" value="UniProtKB-UniRule"/>
</dbReference>
<keyword evidence="3 7" id="KW-0641">Proline biosynthesis</keyword>
<comment type="pathway">
    <text evidence="1 7">Amino-acid biosynthesis; L-proline biosynthesis; L-glutamate 5-semialdehyde from L-glutamate: step 2/2.</text>
</comment>
<evidence type="ECO:0000256" key="5">
    <source>
        <dbReference type="ARBA" id="ARBA00023002"/>
    </source>
</evidence>
<reference evidence="9 10" key="1">
    <citation type="submission" date="2016-02" db="EMBL/GenBank/DDBJ databases">
        <title>Anaerosporomusa subterraneum gen. nov., sp. nov., a spore-forming obligate anaerobe isolated from saprolite.</title>
        <authorList>
            <person name="Choi J.K."/>
            <person name="Shah M."/>
            <person name="Yee N."/>
        </authorList>
    </citation>
    <scope>NUCLEOTIDE SEQUENCE [LARGE SCALE GENOMIC DNA]</scope>
    <source>
        <strain evidence="9 10">RU4</strain>
    </source>
</reference>
<dbReference type="Gene3D" id="3.40.309.10">
    <property type="entry name" value="Aldehyde Dehydrogenase, Chain A, domain 2"/>
    <property type="match status" value="1"/>
</dbReference>
<sequence>MDYLVELREKGAKAKQAARQLAVLSTTVKNRALLQMADALEKRRDDILEANAVDIERGRQKKLSGALIDRLMLTEVRIRAMAEGLRQLADLADPIGQTLGGALRPNGLDIRQIRVPLGVVGMIYEARPNVTVDAAGLCLKSGNAVILRGGSEAITSNTIIARIIAYAAEQAGAPENSIQLIETTDRQAVNEMLRLNEYLDVIIPRGGAGLIRTVVENATVPVIETGNGVCHTFVDATADLAMASDIAFNAKVSRPGVCNSMETLLVHEAVASDFLPGMLERYAVAGVELRGCPETMKYYSAVKPATEEDWATEYHDLILSVRVVANLDAALEHIFRYGTRHSEAIVTSDLANANRFQREVDAACVYVNASTRFSDGFEFGFGAEIGISTQKLHARGPMGLNEMTSTKYLINGAGQTR</sequence>
<dbReference type="Gene3D" id="3.40.605.10">
    <property type="entry name" value="Aldehyde Dehydrogenase, Chain A, domain 1"/>
    <property type="match status" value="1"/>
</dbReference>
<dbReference type="InterPro" id="IPR000965">
    <property type="entry name" value="GPR_dom"/>
</dbReference>
<evidence type="ECO:0000256" key="4">
    <source>
        <dbReference type="ARBA" id="ARBA00022857"/>
    </source>
</evidence>
<dbReference type="RefSeq" id="WP_066245136.1">
    <property type="nucleotide sequence ID" value="NZ_LSGP01000025.1"/>
</dbReference>
<dbReference type="SUPFAM" id="SSF53720">
    <property type="entry name" value="ALDH-like"/>
    <property type="match status" value="1"/>
</dbReference>
<keyword evidence="2 7" id="KW-0028">Amino-acid biosynthesis</keyword>
<dbReference type="EMBL" id="LSGP01000025">
    <property type="protein sequence ID" value="KYZ75383.1"/>
    <property type="molecule type" value="Genomic_DNA"/>
</dbReference>
<feature type="domain" description="Aldehyde dehydrogenase" evidence="8">
    <location>
        <begin position="12"/>
        <end position="283"/>
    </location>
</feature>
<dbReference type="GO" id="GO:0004350">
    <property type="term" value="F:glutamate-5-semialdehyde dehydrogenase activity"/>
    <property type="evidence" value="ECO:0007669"/>
    <property type="project" value="UniProtKB-UniRule"/>
</dbReference>
<keyword evidence="7" id="KW-0963">Cytoplasm</keyword>
<dbReference type="GO" id="GO:0005737">
    <property type="term" value="C:cytoplasm"/>
    <property type="evidence" value="ECO:0007669"/>
    <property type="project" value="UniProtKB-SubCell"/>
</dbReference>
<name>A0A154BN16_ANASB</name>
<dbReference type="PANTHER" id="PTHR11063">
    <property type="entry name" value="GLUTAMATE SEMIALDEHYDE DEHYDROGENASE"/>
    <property type="match status" value="1"/>
</dbReference>
<dbReference type="EC" id="1.2.1.41" evidence="7"/>
<dbReference type="InterPro" id="IPR020593">
    <property type="entry name" value="G-glutamylP_reductase_CS"/>
</dbReference>
<comment type="function">
    <text evidence="7">Catalyzes the NADPH-dependent reduction of L-glutamate 5-phosphate into L-glutamate 5-semialdehyde and phosphate. The product spontaneously undergoes cyclization to form 1-pyrroline-5-carboxylate.</text>
</comment>
<comment type="subcellular location">
    <subcellularLocation>
        <location evidence="7">Cytoplasm</location>
    </subcellularLocation>
</comment>
<dbReference type="InterPro" id="IPR012134">
    <property type="entry name" value="Glu-5-SA_DH"/>
</dbReference>
<dbReference type="InterPro" id="IPR016163">
    <property type="entry name" value="Ald_DH_C"/>
</dbReference>
<dbReference type="CDD" id="cd07079">
    <property type="entry name" value="ALDH_F18-19_ProA-GPR"/>
    <property type="match status" value="1"/>
</dbReference>
<dbReference type="PIRSF" id="PIRSF000151">
    <property type="entry name" value="GPR"/>
    <property type="match status" value="1"/>
</dbReference>
<dbReference type="FunFam" id="3.40.309.10:FF:000006">
    <property type="entry name" value="Gamma-glutamyl phosphate reductase"/>
    <property type="match status" value="1"/>
</dbReference>
<keyword evidence="10" id="KW-1185">Reference proteome</keyword>
<dbReference type="NCBIfam" id="NF001221">
    <property type="entry name" value="PRK00197.1"/>
    <property type="match status" value="1"/>
</dbReference>
<comment type="similarity">
    <text evidence="7">Belongs to the gamma-glutamyl phosphate reductase family.</text>
</comment>
<proteinExistence type="inferred from homology"/>
<keyword evidence="5 7" id="KW-0560">Oxidoreductase</keyword>
<evidence type="ECO:0000256" key="7">
    <source>
        <dbReference type="HAMAP-Rule" id="MF_00412"/>
    </source>
</evidence>
<dbReference type="PANTHER" id="PTHR11063:SF8">
    <property type="entry name" value="DELTA-1-PYRROLINE-5-CARBOXYLATE SYNTHASE"/>
    <property type="match status" value="1"/>
</dbReference>
<evidence type="ECO:0000313" key="10">
    <source>
        <dbReference type="Proteomes" id="UP000076268"/>
    </source>
</evidence>
<dbReference type="HAMAP" id="MF_00412">
    <property type="entry name" value="ProA"/>
    <property type="match status" value="1"/>
</dbReference>
<accession>A0A154BN16</accession>
<dbReference type="AlphaFoldDB" id="A0A154BN16"/>
<dbReference type="Proteomes" id="UP000076268">
    <property type="component" value="Unassembled WGS sequence"/>
</dbReference>
<evidence type="ECO:0000256" key="2">
    <source>
        <dbReference type="ARBA" id="ARBA00022605"/>
    </source>
</evidence>
<dbReference type="InterPro" id="IPR015590">
    <property type="entry name" value="Aldehyde_DH_dom"/>
</dbReference>
<keyword evidence="4 7" id="KW-0521">NADP</keyword>
<evidence type="ECO:0000256" key="3">
    <source>
        <dbReference type="ARBA" id="ARBA00022650"/>
    </source>
</evidence>
<dbReference type="NCBIfam" id="TIGR00407">
    <property type="entry name" value="proA"/>
    <property type="match status" value="1"/>
</dbReference>
<evidence type="ECO:0000259" key="8">
    <source>
        <dbReference type="Pfam" id="PF00171"/>
    </source>
</evidence>
<comment type="caution">
    <text evidence="9">The sequence shown here is derived from an EMBL/GenBank/DDBJ whole genome shotgun (WGS) entry which is preliminary data.</text>
</comment>
<dbReference type="PROSITE" id="PS01223">
    <property type="entry name" value="PROA"/>
    <property type="match status" value="1"/>
</dbReference>
<gene>
    <name evidence="7 9" type="primary">proA</name>
    <name evidence="9" type="ORF">AXX12_14645</name>
</gene>
<dbReference type="Pfam" id="PF00171">
    <property type="entry name" value="Aldedh"/>
    <property type="match status" value="1"/>
</dbReference>
<dbReference type="GO" id="GO:0050661">
    <property type="term" value="F:NADP binding"/>
    <property type="evidence" value="ECO:0007669"/>
    <property type="project" value="InterPro"/>
</dbReference>
<evidence type="ECO:0000256" key="1">
    <source>
        <dbReference type="ARBA" id="ARBA00004985"/>
    </source>
</evidence>
<evidence type="ECO:0000256" key="6">
    <source>
        <dbReference type="ARBA" id="ARBA00049024"/>
    </source>
</evidence>
<dbReference type="InterPro" id="IPR016162">
    <property type="entry name" value="Ald_DH_N"/>
</dbReference>
<dbReference type="InterPro" id="IPR016161">
    <property type="entry name" value="Ald_DH/histidinol_DH"/>
</dbReference>
<dbReference type="OrthoDB" id="9809970at2"/>
<dbReference type="STRING" id="1794912.AXX12_14645"/>